<dbReference type="NCBIfam" id="TIGR01777">
    <property type="entry name" value="yfcH"/>
    <property type="match status" value="1"/>
</dbReference>
<protein>
    <submittedName>
        <fullName evidence="4">TIGR01777 family oxidoreductase</fullName>
    </submittedName>
</protein>
<organism evidence="4 5">
    <name type="scientific">Flavobacterium agrisoli</name>
    <dbReference type="NCBI Taxonomy" id="2793066"/>
    <lineage>
        <taxon>Bacteria</taxon>
        <taxon>Pseudomonadati</taxon>
        <taxon>Bacteroidota</taxon>
        <taxon>Flavobacteriia</taxon>
        <taxon>Flavobacteriales</taxon>
        <taxon>Flavobacteriaceae</taxon>
        <taxon>Flavobacterium</taxon>
    </lineage>
</organism>
<dbReference type="SUPFAM" id="SSF51735">
    <property type="entry name" value="NAD(P)-binding Rossmann-fold domains"/>
    <property type="match status" value="1"/>
</dbReference>
<keyword evidence="5" id="KW-1185">Reference proteome</keyword>
<evidence type="ECO:0000259" key="2">
    <source>
        <dbReference type="Pfam" id="PF01370"/>
    </source>
</evidence>
<feature type="domain" description="DUF1731" evidence="3">
    <location>
        <begin position="259"/>
        <end position="305"/>
    </location>
</feature>
<sequence>MEANGKKNVLITGGSGFIGQKLTQLLLENGFSVGILSRSKRTNQGDVRYYSWDIAEGKIDKEALIQADYIVHLAGTNIAGGRWTEKRKKEILSSRIDTLQLLYRTIEKENISIEALISASAVGIYGAFNSERICDESTPPASDFVGSVCQKWEAAAEEFSSLRIRVVTIRTALVLGKKGGILPILQPLFKNKLGAILGTGNQYMPWIHLTDLCRIYLAAIENPTFTGPYNAATGGATTNRDFSKQLAKTYGYRIWLPAVPAFMLQIVLGKMSHLLLKGQQLSIQKLQNTGFQFRFSSLEKAFEDLLL</sequence>
<reference evidence="4" key="1">
    <citation type="submission" date="2020-12" db="EMBL/GenBank/DDBJ databases">
        <title>Bacterial novel species Flavobacterium sp. SE-1-e isolated from soil.</title>
        <authorList>
            <person name="Jung H.-Y."/>
        </authorList>
    </citation>
    <scope>NUCLEOTIDE SEQUENCE</scope>
    <source>
        <strain evidence="4">SE-1-e</strain>
    </source>
</reference>
<dbReference type="InterPro" id="IPR013549">
    <property type="entry name" value="DUF1731"/>
</dbReference>
<dbReference type="PANTHER" id="PTHR11092:SF0">
    <property type="entry name" value="EPIMERASE FAMILY PROTEIN SDR39U1"/>
    <property type="match status" value="1"/>
</dbReference>
<accession>A0A934PQU3</accession>
<dbReference type="InterPro" id="IPR001509">
    <property type="entry name" value="Epimerase_deHydtase"/>
</dbReference>
<dbReference type="InterPro" id="IPR010099">
    <property type="entry name" value="SDR39U1"/>
</dbReference>
<dbReference type="RefSeq" id="WP_200107350.1">
    <property type="nucleotide sequence ID" value="NZ_JAEHFV010000009.1"/>
</dbReference>
<dbReference type="EMBL" id="JAEHFV010000009">
    <property type="protein sequence ID" value="MBK0371224.1"/>
    <property type="molecule type" value="Genomic_DNA"/>
</dbReference>
<evidence type="ECO:0000256" key="1">
    <source>
        <dbReference type="ARBA" id="ARBA00009353"/>
    </source>
</evidence>
<dbReference type="AlphaFoldDB" id="A0A934PQU3"/>
<gene>
    <name evidence="4" type="ORF">I5M07_15445</name>
</gene>
<dbReference type="Gene3D" id="3.40.50.720">
    <property type="entry name" value="NAD(P)-binding Rossmann-like Domain"/>
    <property type="match status" value="1"/>
</dbReference>
<dbReference type="PANTHER" id="PTHR11092">
    <property type="entry name" value="SUGAR NUCLEOTIDE EPIMERASE RELATED"/>
    <property type="match status" value="1"/>
</dbReference>
<evidence type="ECO:0000313" key="4">
    <source>
        <dbReference type="EMBL" id="MBK0371224.1"/>
    </source>
</evidence>
<evidence type="ECO:0000313" key="5">
    <source>
        <dbReference type="Proteomes" id="UP000609172"/>
    </source>
</evidence>
<dbReference type="InterPro" id="IPR036291">
    <property type="entry name" value="NAD(P)-bd_dom_sf"/>
</dbReference>
<dbReference type="Pfam" id="PF08338">
    <property type="entry name" value="DUF1731"/>
    <property type="match status" value="1"/>
</dbReference>
<comment type="caution">
    <text evidence="4">The sequence shown here is derived from an EMBL/GenBank/DDBJ whole genome shotgun (WGS) entry which is preliminary data.</text>
</comment>
<feature type="domain" description="NAD-dependent epimerase/dehydratase" evidence="2">
    <location>
        <begin position="9"/>
        <end position="225"/>
    </location>
</feature>
<dbReference type="Proteomes" id="UP000609172">
    <property type="component" value="Unassembled WGS sequence"/>
</dbReference>
<dbReference type="Pfam" id="PF01370">
    <property type="entry name" value="Epimerase"/>
    <property type="match status" value="1"/>
</dbReference>
<proteinExistence type="inferred from homology"/>
<evidence type="ECO:0000259" key="3">
    <source>
        <dbReference type="Pfam" id="PF08338"/>
    </source>
</evidence>
<comment type="similarity">
    <text evidence="1">Belongs to the NAD(P)-dependent epimerase/dehydratase family. SDR39U1 subfamily.</text>
</comment>
<name>A0A934PQU3_9FLAO</name>